<sequence length="507" mass="57891">MAKKDFYIPICVDNLAQFFAFGFITPASVFPFKNYWFDELSLHSNVIPLYDKPTAKLKIPFTGVQMSKTEDKYAKSAVVVISVDDTDLQRSSCSTFRYLHGLLPTYLINNIVFEDKEALEHFKGLTYKTGRVSEDLLNRVKLKATGFKALFEKPNQDPLNFEKDESNLDESSEFSPLDDKVLRKMSGYGAVVALSYVMAKNSSHANEAHKELLSIENKNDDSLLSIKLLRSYLLKDTEEEASKKKIQDDFFDALIGCNDQEMILDRLIPFFDMNAEDSGAVEFLQDLKGRVHDIRKGKNTSTKSEQMSKFSSVERVSHFIDQTVTMFSLLDETEKLFTQPIVTVNDEGYLNIAVAYGLRDKFYDLPRSVRQITGLETLVIASMYSFYQSTTGNKTQDNSVKLDAIPTFIDILSDSDTPQLRVALSNKFSLVLQDDRISVNIDKHSYVPEYPEAFIKVFSSETTEFSERMISQKAFEDIDFNNILSLYEEEKSLVKQRKKFASQLKKL</sequence>
<evidence type="ECO:0000313" key="1">
    <source>
        <dbReference type="EMBL" id="GAD79752.1"/>
    </source>
</evidence>
<reference evidence="1 2" key="1">
    <citation type="submission" date="2013-09" db="EMBL/GenBank/DDBJ databases">
        <title>Whole genome shotgun sequence of Vibrio ezurae NBRC 102218.</title>
        <authorList>
            <person name="Yoshida I."/>
            <person name="Hosoyama A."/>
            <person name="Numata M."/>
            <person name="Hashimoto M."/>
            <person name="Hosoyama Y."/>
            <person name="Tsuchikane K."/>
            <person name="Noguchi M."/>
            <person name="Hirakata S."/>
            <person name="Ichikawa N."/>
            <person name="Ohji S."/>
            <person name="Yamazoe A."/>
            <person name="Fujita N."/>
        </authorList>
    </citation>
    <scope>NUCLEOTIDE SEQUENCE [LARGE SCALE GENOMIC DNA]</scope>
    <source>
        <strain evidence="1 2">NBRC 102218</strain>
    </source>
</reference>
<name>U3B2S1_9VIBR</name>
<dbReference type="OrthoDB" id="7054620at2"/>
<comment type="caution">
    <text evidence="1">The sequence shown here is derived from an EMBL/GenBank/DDBJ whole genome shotgun (WGS) entry which is preliminary data.</text>
</comment>
<dbReference type="STRING" id="1219080.VEZ01S_20_00240"/>
<gene>
    <name evidence="1" type="ORF">VEZ01S_20_00240</name>
</gene>
<proteinExistence type="predicted"/>
<evidence type="ECO:0000313" key="2">
    <source>
        <dbReference type="Proteomes" id="UP000016562"/>
    </source>
</evidence>
<dbReference type="Proteomes" id="UP000016562">
    <property type="component" value="Unassembled WGS sequence"/>
</dbReference>
<dbReference type="AlphaFoldDB" id="U3B2S1"/>
<accession>U3B2S1</accession>
<protein>
    <submittedName>
        <fullName evidence="1">Uncharacterized protein</fullName>
    </submittedName>
</protein>
<organism evidence="1 2">
    <name type="scientific">Vibrio ezurae NBRC 102218</name>
    <dbReference type="NCBI Taxonomy" id="1219080"/>
    <lineage>
        <taxon>Bacteria</taxon>
        <taxon>Pseudomonadati</taxon>
        <taxon>Pseudomonadota</taxon>
        <taxon>Gammaproteobacteria</taxon>
        <taxon>Vibrionales</taxon>
        <taxon>Vibrionaceae</taxon>
        <taxon>Vibrio</taxon>
    </lineage>
</organism>
<dbReference type="EMBL" id="BATM01000020">
    <property type="protein sequence ID" value="GAD79752.1"/>
    <property type="molecule type" value="Genomic_DNA"/>
</dbReference>
<keyword evidence="2" id="KW-1185">Reference proteome</keyword>
<dbReference type="RefSeq" id="WP_021713461.1">
    <property type="nucleotide sequence ID" value="NZ_BATM01000020.1"/>
</dbReference>